<evidence type="ECO:0000256" key="5">
    <source>
        <dbReference type="ARBA" id="ARBA00022723"/>
    </source>
</evidence>
<dbReference type="HOGENOM" id="CLU_001570_14_2_1"/>
<dbReference type="PRINTS" id="PR00463">
    <property type="entry name" value="EP450I"/>
</dbReference>
<dbReference type="GO" id="GO:0020037">
    <property type="term" value="F:heme binding"/>
    <property type="evidence" value="ECO:0007669"/>
    <property type="project" value="InterPro"/>
</dbReference>
<dbReference type="InParanoid" id="A0A084QAM2"/>
<dbReference type="InterPro" id="IPR017972">
    <property type="entry name" value="Cyt_P450_CS"/>
</dbReference>
<gene>
    <name evidence="10" type="ORF">S40285_02763</name>
</gene>
<proteinExistence type="inferred from homology"/>
<dbReference type="InterPro" id="IPR050121">
    <property type="entry name" value="Cytochrome_P450_monoxygenase"/>
</dbReference>
<protein>
    <recommendedName>
        <fullName evidence="12">Cytochrome P450</fullName>
    </recommendedName>
</protein>
<sequence>MLRLSSVYLLGLPIALALLYQIIQVQRKASSRVPGPWYTKWTGLVGSYYVVKGRHAYYIHGLHQEYGPIVRVAPNQIAVCDLAAVKEIYHVKETYTKSPWYSRVTSTQDHNVFNTHHVDVHRRHRKLLSGPMSETSLSTLIPVIQGKVDLAIQRMKEEMETRGAADVLKWCLFMATDVVGTLTFGDSFRLLELGKKNEYIKDLEAVAPMTALRGTFPTLVSYAARLPLPIFDRFHRAKHNLRRYAEESLRMHENLVLSDSTSVQKSLFTGIFKAQSEEKLTFSEVRSNAQGYIIAGSDTTSNTLTYLIWAVCKNPDIKKKLVAELRTLPDKYEHSHLRNLPYLHQVVQEVLRLYSAVPLMLPRIVPPEGASLCGYSLEPGTTVATQAYTMHRDPAVFPDPERFDPERWAEPSKAMNDAFMAFGRGSRVCIGLHLANIEIRLMVARFFLEFPEAKVSQLEGMSDEDMVAKTYFLVVPSGQRCLIEAQ</sequence>
<dbReference type="OrthoDB" id="1470350at2759"/>
<keyword evidence="9" id="KW-0503">Monooxygenase</keyword>
<dbReference type="PANTHER" id="PTHR24305">
    <property type="entry name" value="CYTOCHROME P450"/>
    <property type="match status" value="1"/>
</dbReference>
<evidence type="ECO:0000256" key="7">
    <source>
        <dbReference type="ARBA" id="ARBA00023004"/>
    </source>
</evidence>
<dbReference type="Pfam" id="PF00067">
    <property type="entry name" value="p450"/>
    <property type="match status" value="1"/>
</dbReference>
<comment type="similarity">
    <text evidence="3 9">Belongs to the cytochrome P450 family.</text>
</comment>
<evidence type="ECO:0008006" key="12">
    <source>
        <dbReference type="Google" id="ProtNLM"/>
    </source>
</evidence>
<dbReference type="EMBL" id="KL660878">
    <property type="protein sequence ID" value="KFA61007.1"/>
    <property type="molecule type" value="Genomic_DNA"/>
</dbReference>
<name>A0A084QAM2_STAC4</name>
<accession>A0A084QAM2</accession>
<dbReference type="SUPFAM" id="SSF48264">
    <property type="entry name" value="Cytochrome P450"/>
    <property type="match status" value="1"/>
</dbReference>
<keyword evidence="4 8" id="KW-0349">Heme</keyword>
<dbReference type="PANTHER" id="PTHR24305:SF96">
    <property type="entry name" value="CYTOCHROME P450 MONOOXYGENASE STCB-RELATED"/>
    <property type="match status" value="1"/>
</dbReference>
<evidence type="ECO:0000256" key="9">
    <source>
        <dbReference type="RuleBase" id="RU000461"/>
    </source>
</evidence>
<dbReference type="GO" id="GO:0004497">
    <property type="term" value="F:monooxygenase activity"/>
    <property type="evidence" value="ECO:0007669"/>
    <property type="project" value="UniProtKB-KW"/>
</dbReference>
<dbReference type="GO" id="GO:0005506">
    <property type="term" value="F:iron ion binding"/>
    <property type="evidence" value="ECO:0007669"/>
    <property type="project" value="InterPro"/>
</dbReference>
<feature type="binding site" description="axial binding residue" evidence="8">
    <location>
        <position position="429"/>
    </location>
    <ligand>
        <name>heme</name>
        <dbReference type="ChEBI" id="CHEBI:30413"/>
    </ligand>
    <ligandPart>
        <name>Fe</name>
        <dbReference type="ChEBI" id="CHEBI:18248"/>
    </ligandPart>
</feature>
<evidence type="ECO:0000313" key="10">
    <source>
        <dbReference type="EMBL" id="KFA61007.1"/>
    </source>
</evidence>
<dbReference type="Proteomes" id="UP000028524">
    <property type="component" value="Unassembled WGS sequence"/>
</dbReference>
<dbReference type="PRINTS" id="PR00385">
    <property type="entry name" value="P450"/>
</dbReference>
<evidence type="ECO:0000256" key="4">
    <source>
        <dbReference type="ARBA" id="ARBA00022617"/>
    </source>
</evidence>
<evidence type="ECO:0000256" key="3">
    <source>
        <dbReference type="ARBA" id="ARBA00010617"/>
    </source>
</evidence>
<keyword evidence="6 9" id="KW-0560">Oxidoreductase</keyword>
<dbReference type="CDD" id="cd11059">
    <property type="entry name" value="CYP_fungal"/>
    <property type="match status" value="1"/>
</dbReference>
<comment type="pathway">
    <text evidence="2">Mycotoxin biosynthesis.</text>
</comment>
<evidence type="ECO:0000256" key="2">
    <source>
        <dbReference type="ARBA" id="ARBA00004685"/>
    </source>
</evidence>
<reference evidence="10 11" key="1">
    <citation type="journal article" date="2014" name="BMC Genomics">
        <title>Comparative genome sequencing reveals chemotype-specific gene clusters in the toxigenic black mold Stachybotrys.</title>
        <authorList>
            <person name="Semeiks J."/>
            <person name="Borek D."/>
            <person name="Otwinowski Z."/>
            <person name="Grishin N.V."/>
        </authorList>
    </citation>
    <scope>NUCLEOTIDE SEQUENCE [LARGE SCALE GENOMIC DNA]</scope>
    <source>
        <strain evidence="10 11">IBT 40285</strain>
    </source>
</reference>
<organism evidence="10 11">
    <name type="scientific">Stachybotrys chlorohalonatus (strain IBT 40285)</name>
    <dbReference type="NCBI Taxonomy" id="1283841"/>
    <lineage>
        <taxon>Eukaryota</taxon>
        <taxon>Fungi</taxon>
        <taxon>Dikarya</taxon>
        <taxon>Ascomycota</taxon>
        <taxon>Pezizomycotina</taxon>
        <taxon>Sordariomycetes</taxon>
        <taxon>Hypocreomycetidae</taxon>
        <taxon>Hypocreales</taxon>
        <taxon>Stachybotryaceae</taxon>
        <taxon>Stachybotrys</taxon>
    </lineage>
</organism>
<evidence type="ECO:0000256" key="6">
    <source>
        <dbReference type="ARBA" id="ARBA00023002"/>
    </source>
</evidence>
<evidence type="ECO:0000256" key="1">
    <source>
        <dbReference type="ARBA" id="ARBA00001971"/>
    </source>
</evidence>
<dbReference type="AlphaFoldDB" id="A0A084QAM2"/>
<dbReference type="OMA" id="TAHFFRQ"/>
<dbReference type="PROSITE" id="PS00086">
    <property type="entry name" value="CYTOCHROME_P450"/>
    <property type="match status" value="1"/>
</dbReference>
<comment type="cofactor">
    <cofactor evidence="1 8">
        <name>heme</name>
        <dbReference type="ChEBI" id="CHEBI:30413"/>
    </cofactor>
</comment>
<dbReference type="InterPro" id="IPR001128">
    <property type="entry name" value="Cyt_P450"/>
</dbReference>
<dbReference type="GO" id="GO:0016705">
    <property type="term" value="F:oxidoreductase activity, acting on paired donors, with incorporation or reduction of molecular oxygen"/>
    <property type="evidence" value="ECO:0007669"/>
    <property type="project" value="InterPro"/>
</dbReference>
<keyword evidence="7 8" id="KW-0408">Iron</keyword>
<dbReference type="InterPro" id="IPR036396">
    <property type="entry name" value="Cyt_P450_sf"/>
</dbReference>
<keyword evidence="5 8" id="KW-0479">Metal-binding</keyword>
<dbReference type="STRING" id="1283841.A0A084QAM2"/>
<evidence type="ECO:0000313" key="11">
    <source>
        <dbReference type="Proteomes" id="UP000028524"/>
    </source>
</evidence>
<dbReference type="InterPro" id="IPR002401">
    <property type="entry name" value="Cyt_P450_E_grp-I"/>
</dbReference>
<evidence type="ECO:0000256" key="8">
    <source>
        <dbReference type="PIRSR" id="PIRSR602401-1"/>
    </source>
</evidence>
<keyword evidence="11" id="KW-1185">Reference proteome</keyword>
<dbReference type="Gene3D" id="1.10.630.10">
    <property type="entry name" value="Cytochrome P450"/>
    <property type="match status" value="1"/>
</dbReference>